<dbReference type="InterPro" id="IPR014721">
    <property type="entry name" value="Ribsml_uS5_D2-typ_fold_subgr"/>
</dbReference>
<dbReference type="Gene3D" id="3.30.230.10">
    <property type="match status" value="1"/>
</dbReference>
<dbReference type="PROSITE" id="PS51722">
    <property type="entry name" value="G_TR_2"/>
    <property type="match status" value="1"/>
</dbReference>
<dbReference type="SUPFAM" id="SSF50447">
    <property type="entry name" value="Translation proteins"/>
    <property type="match status" value="1"/>
</dbReference>
<keyword evidence="8" id="KW-0648">Protein biosynthesis</keyword>
<dbReference type="InterPro" id="IPR047872">
    <property type="entry name" value="EFG_IV"/>
</dbReference>
<dbReference type="Pfam" id="PF00679">
    <property type="entry name" value="EFG_C"/>
    <property type="match status" value="1"/>
</dbReference>
<dbReference type="GO" id="GO:0032790">
    <property type="term" value="P:ribosome disassembly"/>
    <property type="evidence" value="ECO:0007669"/>
    <property type="project" value="TreeGrafter"/>
</dbReference>
<evidence type="ECO:0000256" key="3">
    <source>
        <dbReference type="ARBA" id="ARBA00022741"/>
    </source>
</evidence>
<evidence type="ECO:0000256" key="4">
    <source>
        <dbReference type="ARBA" id="ARBA00023134"/>
    </source>
</evidence>
<evidence type="ECO:0000313" key="8">
    <source>
        <dbReference type="EMBL" id="SHF09565.1"/>
    </source>
</evidence>
<accession>A0A1M4YUZ3</accession>
<keyword evidence="8" id="KW-0251">Elongation factor</keyword>
<evidence type="ECO:0000256" key="2">
    <source>
        <dbReference type="ARBA" id="ARBA00017872"/>
    </source>
</evidence>
<dbReference type="Proteomes" id="UP000184035">
    <property type="component" value="Unassembled WGS sequence"/>
</dbReference>
<proteinExistence type="inferred from homology"/>
<feature type="domain" description="Tr-type G" evidence="7">
    <location>
        <begin position="11"/>
        <end position="284"/>
    </location>
</feature>
<feature type="region of interest" description="Disordered" evidence="6">
    <location>
        <begin position="489"/>
        <end position="509"/>
    </location>
</feature>
<keyword evidence="9" id="KW-1185">Reference proteome</keyword>
<dbReference type="PANTHER" id="PTHR43261:SF6">
    <property type="entry name" value="ELONGATION FACTOR G-LIKE PROTEIN"/>
    <property type="match status" value="1"/>
</dbReference>
<gene>
    <name evidence="8" type="ORF">SAMN05443638_13226</name>
</gene>
<reference evidence="8 9" key="1">
    <citation type="submission" date="2016-11" db="EMBL/GenBank/DDBJ databases">
        <authorList>
            <person name="Jaros S."/>
            <person name="Januszkiewicz K."/>
            <person name="Wedrychowicz H."/>
        </authorList>
    </citation>
    <scope>NUCLEOTIDE SEQUENCE [LARGE SCALE GENOMIC DNA]</scope>
    <source>
        <strain evidence="8 9">DSM 2631</strain>
    </source>
</reference>
<evidence type="ECO:0000259" key="7">
    <source>
        <dbReference type="PROSITE" id="PS51722"/>
    </source>
</evidence>
<dbReference type="CDD" id="cd04170">
    <property type="entry name" value="EF-G_bact"/>
    <property type="match status" value="1"/>
</dbReference>
<comment type="similarity">
    <text evidence="1">Belongs to the TRAFAC class translation factor GTPase superfamily. Classic translation factor GTPase family. EF-G/EF-2 subfamily.</text>
</comment>
<dbReference type="Gene3D" id="3.40.50.300">
    <property type="entry name" value="P-loop containing nucleotide triphosphate hydrolases"/>
    <property type="match status" value="1"/>
</dbReference>
<dbReference type="CDD" id="cd04088">
    <property type="entry name" value="EFG_mtEFG_II"/>
    <property type="match status" value="1"/>
</dbReference>
<keyword evidence="4" id="KW-0342">GTP-binding</keyword>
<dbReference type="CDD" id="cd03713">
    <property type="entry name" value="EFG_mtEFG_C"/>
    <property type="match status" value="1"/>
</dbReference>
<dbReference type="SUPFAM" id="SSF54980">
    <property type="entry name" value="EF-G C-terminal domain-like"/>
    <property type="match status" value="2"/>
</dbReference>
<dbReference type="InterPro" id="IPR009000">
    <property type="entry name" value="Transl_B-barrel_sf"/>
</dbReference>
<dbReference type="NCBIfam" id="NF009379">
    <property type="entry name" value="PRK12740.1-3"/>
    <property type="match status" value="1"/>
</dbReference>
<keyword evidence="3" id="KW-0547">Nucleotide-binding</keyword>
<dbReference type="SUPFAM" id="SSF52540">
    <property type="entry name" value="P-loop containing nucleoside triphosphate hydrolases"/>
    <property type="match status" value="1"/>
</dbReference>
<protein>
    <recommendedName>
        <fullName evidence="2 5">Elongation factor G</fullName>
    </recommendedName>
</protein>
<dbReference type="InterPro" id="IPR009022">
    <property type="entry name" value="EFG_III"/>
</dbReference>
<dbReference type="PANTHER" id="PTHR43261">
    <property type="entry name" value="TRANSLATION ELONGATION FACTOR G-RELATED"/>
    <property type="match status" value="1"/>
</dbReference>
<dbReference type="InterPro" id="IPR041095">
    <property type="entry name" value="EFG_II"/>
</dbReference>
<dbReference type="InterPro" id="IPR000795">
    <property type="entry name" value="T_Tr_GTP-bd_dom"/>
</dbReference>
<dbReference type="AlphaFoldDB" id="A0A1M4YUZ3"/>
<dbReference type="InterPro" id="IPR000640">
    <property type="entry name" value="EFG_V-like"/>
</dbReference>
<dbReference type="InterPro" id="IPR053905">
    <property type="entry name" value="EF-G-like_DII"/>
</dbReference>
<dbReference type="NCBIfam" id="NF009891">
    <property type="entry name" value="PRK13351.1-1"/>
    <property type="match status" value="1"/>
</dbReference>
<dbReference type="InterPro" id="IPR027417">
    <property type="entry name" value="P-loop_NTPase"/>
</dbReference>
<dbReference type="EMBL" id="FQVM01000032">
    <property type="protein sequence ID" value="SHF09565.1"/>
    <property type="molecule type" value="Genomic_DNA"/>
</dbReference>
<dbReference type="GO" id="GO:0003746">
    <property type="term" value="F:translation elongation factor activity"/>
    <property type="evidence" value="ECO:0007669"/>
    <property type="project" value="UniProtKB-UniRule"/>
</dbReference>
<dbReference type="FunFam" id="3.30.70.240:FF:000001">
    <property type="entry name" value="Elongation factor G"/>
    <property type="match status" value="1"/>
</dbReference>
<dbReference type="Pfam" id="PF22042">
    <property type="entry name" value="EF-G_D2"/>
    <property type="match status" value="1"/>
</dbReference>
<dbReference type="Gene3D" id="3.30.70.870">
    <property type="entry name" value="Elongation Factor G (Translational Gtpase), domain 3"/>
    <property type="match status" value="1"/>
</dbReference>
<dbReference type="GO" id="GO:0003924">
    <property type="term" value="F:GTPase activity"/>
    <property type="evidence" value="ECO:0007669"/>
    <property type="project" value="InterPro"/>
</dbReference>
<dbReference type="InterPro" id="IPR005225">
    <property type="entry name" value="Small_GTP-bd"/>
</dbReference>
<name>A0A1M4YUZ3_9CLOT</name>
<dbReference type="CDD" id="cd01434">
    <property type="entry name" value="EFG_mtEFG1_IV"/>
    <property type="match status" value="1"/>
</dbReference>
<dbReference type="Gene3D" id="3.30.70.240">
    <property type="match status" value="1"/>
</dbReference>
<dbReference type="NCBIfam" id="NF009381">
    <property type="entry name" value="PRK12740.1-5"/>
    <property type="match status" value="1"/>
</dbReference>
<dbReference type="Pfam" id="PF14492">
    <property type="entry name" value="EFG_III"/>
    <property type="match status" value="1"/>
</dbReference>
<dbReference type="InterPro" id="IPR020568">
    <property type="entry name" value="Ribosomal_Su5_D2-typ_SF"/>
</dbReference>
<dbReference type="InterPro" id="IPR035649">
    <property type="entry name" value="EFG_V"/>
</dbReference>
<dbReference type="InterPro" id="IPR004540">
    <property type="entry name" value="Transl_elong_EFG/EF2"/>
</dbReference>
<evidence type="ECO:0000256" key="6">
    <source>
        <dbReference type="SAM" id="MobiDB-lite"/>
    </source>
</evidence>
<dbReference type="Gene3D" id="2.40.30.10">
    <property type="entry name" value="Translation factors"/>
    <property type="match status" value="1"/>
</dbReference>
<dbReference type="NCBIfam" id="TIGR00231">
    <property type="entry name" value="small_GTP"/>
    <property type="match status" value="1"/>
</dbReference>
<dbReference type="CDD" id="cd16262">
    <property type="entry name" value="EFG_III"/>
    <property type="match status" value="1"/>
</dbReference>
<evidence type="ECO:0000256" key="1">
    <source>
        <dbReference type="ARBA" id="ARBA00005870"/>
    </source>
</evidence>
<dbReference type="InterPro" id="IPR005517">
    <property type="entry name" value="Transl_elong_EFG/EF2_IV"/>
</dbReference>
<dbReference type="SMART" id="SM00889">
    <property type="entry name" value="EFG_IV"/>
    <property type="match status" value="1"/>
</dbReference>
<organism evidence="8 9">
    <name type="scientific">Clostridium fallax</name>
    <dbReference type="NCBI Taxonomy" id="1533"/>
    <lineage>
        <taxon>Bacteria</taxon>
        <taxon>Bacillati</taxon>
        <taxon>Bacillota</taxon>
        <taxon>Clostridia</taxon>
        <taxon>Eubacteriales</taxon>
        <taxon>Clostridiaceae</taxon>
        <taxon>Clostridium</taxon>
    </lineage>
</organism>
<dbReference type="SUPFAM" id="SSF54211">
    <property type="entry name" value="Ribosomal protein S5 domain 2-like"/>
    <property type="match status" value="1"/>
</dbReference>
<dbReference type="SMART" id="SM00838">
    <property type="entry name" value="EFG_C"/>
    <property type="match status" value="1"/>
</dbReference>
<sequence>MAIIMKEYKMNSLRNIGIIGHSSCGKTALTEALLYVTNTTDRLGRVEEGNTITDFDQEEKRRRISLSTAIAPVEWKDHKINIVDMPGYFDFVGEQMQGLRAVDVAMIVVCGAAGSQVGTEKAWNYCSDIKLPRCFFVNKLDRENANFDKVLSDLKSRFGISVVPLQYPIGSEDNFKGVINIITRKATVYNKKAHRVEVIEVPPHLESKIEECKQMIMESVAETDENLLDKYFNEGKLSDEEIYSGLIKGCASGDIAPVMCGSSTELIGINSLLDNIINCLPSPSDGIPERAKELPSGEEIEVKINEKDKFSAFVFKTIADPFVGKLSIFRVVTGKLTPEISIINSSKNKPEKLSGLCFLRGKHQIQTKNIIAGDIGAVAKLQYTNTGDTLCDVNKEIVYLPIDFPKPVISMAVIPKSKGDEEKISSALNKLLEEDPTFTISRDIENAETIVSGVGETHLEIVASKLKSKFGADVLLKDPKIPYRETIKGSADVQGKHKKQTGGHGQYGDVKIKFEPRSDGEEELEFVDRVVGGAVPRNFIPAVEKGLKECMHKGVLAGYPVIGLRATLYDGSYHPVDSSEMAFKIAASLAYKKGLGQANPIILEPVMHIEIIIPDEYTGDIMGDLNKRRGRVIGMEPIGDGIQKVIAEAPLAELFKYATDLRSLTQARGEFSMDFVRYEEVPLTEVDKIIENTRLLRELKHDA</sequence>
<dbReference type="PRINTS" id="PR00315">
    <property type="entry name" value="ELONGATNFCT"/>
</dbReference>
<dbReference type="Pfam" id="PF03764">
    <property type="entry name" value="EFG_IV"/>
    <property type="match status" value="1"/>
</dbReference>
<evidence type="ECO:0000256" key="5">
    <source>
        <dbReference type="NCBIfam" id="TIGR00484"/>
    </source>
</evidence>
<dbReference type="NCBIfam" id="TIGR00484">
    <property type="entry name" value="EF-G"/>
    <property type="match status" value="1"/>
</dbReference>
<dbReference type="InterPro" id="IPR035647">
    <property type="entry name" value="EFG_III/V"/>
</dbReference>
<dbReference type="Pfam" id="PF00009">
    <property type="entry name" value="GTP_EFTU"/>
    <property type="match status" value="1"/>
</dbReference>
<dbReference type="FunFam" id="3.30.230.10:FF:000003">
    <property type="entry name" value="Elongation factor G"/>
    <property type="match status" value="1"/>
</dbReference>
<dbReference type="STRING" id="1533.SAMN05443638_13226"/>
<evidence type="ECO:0000313" key="9">
    <source>
        <dbReference type="Proteomes" id="UP000184035"/>
    </source>
</evidence>
<dbReference type="GO" id="GO:0005525">
    <property type="term" value="F:GTP binding"/>
    <property type="evidence" value="ECO:0007669"/>
    <property type="project" value="UniProtKB-UniRule"/>
</dbReference>